<evidence type="ECO:0000256" key="3">
    <source>
        <dbReference type="ARBA" id="ARBA00022475"/>
    </source>
</evidence>
<gene>
    <name evidence="8" type="ORF">TL08_16030</name>
</gene>
<keyword evidence="2" id="KW-0813">Transport</keyword>
<evidence type="ECO:0000256" key="1">
    <source>
        <dbReference type="ARBA" id="ARBA00004651"/>
    </source>
</evidence>
<dbReference type="EMBL" id="CP014859">
    <property type="protein sequence ID" value="AOS64006.1"/>
    <property type="molecule type" value="Genomic_DNA"/>
</dbReference>
<accession>A0AAC9MZJ3</accession>
<feature type="transmembrane region" description="Helical" evidence="7">
    <location>
        <begin position="173"/>
        <end position="193"/>
    </location>
</feature>
<sequence>MDTVILLAVGRCGTPISAGGWEVGRSRLQAPRLLPSLSRFWCISSGSAALTGAASAIMTIPYLLFGLLAGAMADRVNRKRLMVLSDLTAAALVASVPIAYLLGSISAIHVVLVAFVAWTAFVWFDAAAWGALVSVVGRDRLVGANSVIWSLGITAGIAMPAVATAVGSATHPSMMLVLSAVTYCVSALLIFRIRTKLDLDPRGTSAPQESLGQAIRAGLRFIWRTVEVRIVTLASVGLTLSSGAVIASWWCISTGISGSPQTTGGSGCSSRRVLSAHCWRRSCFRC</sequence>
<evidence type="ECO:0000256" key="5">
    <source>
        <dbReference type="ARBA" id="ARBA00022989"/>
    </source>
</evidence>
<keyword evidence="4 7" id="KW-0812">Transmembrane</keyword>
<proteinExistence type="predicted"/>
<keyword evidence="5 7" id="KW-1133">Transmembrane helix</keyword>
<dbReference type="Pfam" id="PF05977">
    <property type="entry name" value="MFS_3"/>
    <property type="match status" value="1"/>
</dbReference>
<feature type="transmembrane region" description="Helical" evidence="7">
    <location>
        <begin position="108"/>
        <end position="135"/>
    </location>
</feature>
<reference evidence="9" key="1">
    <citation type="submission" date="2016-03" db="EMBL/GenBank/DDBJ databases">
        <title>Complete genome sequence of the type strain Actinoalloteichus hymeniacidonis DSM 45092.</title>
        <authorList>
            <person name="Schaffert L."/>
            <person name="Albersmeier A."/>
            <person name="Winkler A."/>
            <person name="Kalinowski J."/>
            <person name="Zotchev S."/>
            <person name="Ruckert C."/>
        </authorList>
    </citation>
    <scope>NUCLEOTIDE SEQUENCE [LARGE SCALE GENOMIC DNA]</scope>
    <source>
        <strain evidence="9">HPA177(T) (DSM 45092(T))</strain>
    </source>
</reference>
<keyword evidence="9" id="KW-1185">Reference proteome</keyword>
<dbReference type="GO" id="GO:0005886">
    <property type="term" value="C:plasma membrane"/>
    <property type="evidence" value="ECO:0007669"/>
    <property type="project" value="UniProtKB-SubCell"/>
</dbReference>
<evidence type="ECO:0000256" key="6">
    <source>
        <dbReference type="ARBA" id="ARBA00023136"/>
    </source>
</evidence>
<dbReference type="Gene3D" id="1.20.1250.20">
    <property type="entry name" value="MFS general substrate transporter like domains"/>
    <property type="match status" value="1"/>
</dbReference>
<feature type="transmembrane region" description="Helical" evidence="7">
    <location>
        <begin position="48"/>
        <end position="69"/>
    </location>
</feature>
<evidence type="ECO:0000313" key="9">
    <source>
        <dbReference type="Proteomes" id="UP000095210"/>
    </source>
</evidence>
<dbReference type="PANTHER" id="PTHR23513:SF6">
    <property type="entry name" value="MAJOR FACILITATOR SUPERFAMILY ASSOCIATED DOMAIN-CONTAINING PROTEIN"/>
    <property type="match status" value="1"/>
</dbReference>
<dbReference type="InterPro" id="IPR010290">
    <property type="entry name" value="TM_effector"/>
</dbReference>
<organism evidence="8 9">
    <name type="scientific">Actinoalloteichus hymeniacidonis</name>
    <dbReference type="NCBI Taxonomy" id="340345"/>
    <lineage>
        <taxon>Bacteria</taxon>
        <taxon>Bacillati</taxon>
        <taxon>Actinomycetota</taxon>
        <taxon>Actinomycetes</taxon>
        <taxon>Pseudonocardiales</taxon>
        <taxon>Pseudonocardiaceae</taxon>
        <taxon>Actinoalloteichus</taxon>
    </lineage>
</organism>
<feature type="transmembrane region" description="Helical" evidence="7">
    <location>
        <begin position="230"/>
        <end position="250"/>
    </location>
</feature>
<name>A0AAC9MZJ3_9PSEU</name>
<evidence type="ECO:0000256" key="7">
    <source>
        <dbReference type="SAM" id="Phobius"/>
    </source>
</evidence>
<keyword evidence="6 7" id="KW-0472">Membrane</keyword>
<feature type="transmembrane region" description="Helical" evidence="7">
    <location>
        <begin position="81"/>
        <end position="102"/>
    </location>
</feature>
<protein>
    <submittedName>
        <fullName evidence="8">DUF894 family protein</fullName>
    </submittedName>
</protein>
<feature type="transmembrane region" description="Helical" evidence="7">
    <location>
        <begin position="147"/>
        <end position="167"/>
    </location>
</feature>
<dbReference type="PANTHER" id="PTHR23513">
    <property type="entry name" value="INTEGRAL MEMBRANE EFFLUX PROTEIN-RELATED"/>
    <property type="match status" value="1"/>
</dbReference>
<dbReference type="KEGG" id="ahm:TL08_16030"/>
<evidence type="ECO:0000256" key="2">
    <source>
        <dbReference type="ARBA" id="ARBA00022448"/>
    </source>
</evidence>
<dbReference type="SUPFAM" id="SSF103473">
    <property type="entry name" value="MFS general substrate transporter"/>
    <property type="match status" value="1"/>
</dbReference>
<comment type="subcellular location">
    <subcellularLocation>
        <location evidence="1">Cell membrane</location>
        <topology evidence="1">Multi-pass membrane protein</topology>
    </subcellularLocation>
</comment>
<keyword evidence="3" id="KW-1003">Cell membrane</keyword>
<evidence type="ECO:0000313" key="8">
    <source>
        <dbReference type="EMBL" id="AOS64006.1"/>
    </source>
</evidence>
<dbReference type="Proteomes" id="UP000095210">
    <property type="component" value="Chromosome"/>
</dbReference>
<evidence type="ECO:0000256" key="4">
    <source>
        <dbReference type="ARBA" id="ARBA00022692"/>
    </source>
</evidence>
<dbReference type="AlphaFoldDB" id="A0AAC9MZJ3"/>
<dbReference type="InterPro" id="IPR036259">
    <property type="entry name" value="MFS_trans_sf"/>
</dbReference>
<dbReference type="RefSeq" id="WP_069850044.1">
    <property type="nucleotide sequence ID" value="NZ_CP014859.1"/>
</dbReference>